<feature type="region of interest" description="Disordered" evidence="14">
    <location>
        <begin position="130"/>
        <end position="169"/>
    </location>
</feature>
<dbReference type="EMBL" id="CACRXK020001523">
    <property type="protein sequence ID" value="CAB3989631.1"/>
    <property type="molecule type" value="Genomic_DNA"/>
</dbReference>
<dbReference type="GO" id="GO:0008270">
    <property type="term" value="F:zinc ion binding"/>
    <property type="evidence" value="ECO:0007669"/>
    <property type="project" value="InterPro"/>
</dbReference>
<dbReference type="Pfam" id="PF18358">
    <property type="entry name" value="Tudor_4"/>
    <property type="match status" value="1"/>
</dbReference>
<accession>A0A6S7GZ92</accession>
<dbReference type="InterPro" id="IPR041292">
    <property type="entry name" value="Tudor_4"/>
</dbReference>
<evidence type="ECO:0000313" key="15">
    <source>
        <dbReference type="EMBL" id="CAB3989631.1"/>
    </source>
</evidence>
<evidence type="ECO:0000256" key="8">
    <source>
        <dbReference type="ARBA" id="ARBA00022833"/>
    </source>
</evidence>
<keyword evidence="2" id="KW-0678">Repressor</keyword>
<feature type="coiled-coil region" evidence="13">
    <location>
        <begin position="48"/>
        <end position="75"/>
    </location>
</feature>
<dbReference type="CDD" id="cd21181">
    <property type="entry name" value="Tudor_SETDB1_rpt2"/>
    <property type="match status" value="1"/>
</dbReference>
<dbReference type="Pfam" id="PF18359">
    <property type="entry name" value="Tudor_5"/>
    <property type="match status" value="1"/>
</dbReference>
<feature type="compositionally biased region" description="Low complexity" evidence="14">
    <location>
        <begin position="221"/>
        <end position="243"/>
    </location>
</feature>
<dbReference type="Proteomes" id="UP001152795">
    <property type="component" value="Unassembled WGS sequence"/>
</dbReference>
<dbReference type="SUPFAM" id="SSF54171">
    <property type="entry name" value="DNA-binding domain"/>
    <property type="match status" value="1"/>
</dbReference>
<dbReference type="PANTHER" id="PTHR46024:SF1">
    <property type="entry name" value="HISTONE-LYSINE N-METHYLTRANSFERASE EGGLESS"/>
    <property type="match status" value="1"/>
</dbReference>
<dbReference type="GO" id="GO:0010629">
    <property type="term" value="P:negative regulation of gene expression"/>
    <property type="evidence" value="ECO:0007669"/>
    <property type="project" value="TreeGrafter"/>
</dbReference>
<feature type="region of interest" description="Disordered" evidence="14">
    <location>
        <begin position="548"/>
        <end position="622"/>
    </location>
</feature>
<evidence type="ECO:0000256" key="10">
    <source>
        <dbReference type="ARBA" id="ARBA00023015"/>
    </source>
</evidence>
<dbReference type="Gene3D" id="2.170.270.10">
    <property type="entry name" value="SET domain"/>
    <property type="match status" value="1"/>
</dbReference>
<feature type="compositionally biased region" description="Polar residues" evidence="14">
    <location>
        <begin position="244"/>
        <end position="264"/>
    </location>
</feature>
<evidence type="ECO:0000256" key="4">
    <source>
        <dbReference type="ARBA" id="ARBA00022679"/>
    </source>
</evidence>
<dbReference type="InterPro" id="IPR046341">
    <property type="entry name" value="SET_dom_sf"/>
</dbReference>
<dbReference type="OrthoDB" id="5983332at2759"/>
<name>A0A6S7GZ92_PARCT</name>
<keyword evidence="10" id="KW-0805">Transcription regulation</keyword>
<comment type="subcellular location">
    <subcellularLocation>
        <location evidence="1">Nucleus</location>
    </subcellularLocation>
</comment>
<dbReference type="InterPro" id="IPR001739">
    <property type="entry name" value="Methyl_CpG_DNA-bd"/>
</dbReference>
<keyword evidence="5" id="KW-0949">S-adenosyl-L-methionine</keyword>
<dbReference type="SMART" id="SM00333">
    <property type="entry name" value="TUDOR"/>
    <property type="match status" value="2"/>
</dbReference>
<keyword evidence="16" id="KW-1185">Reference proteome</keyword>
<dbReference type="Gene3D" id="2.30.30.140">
    <property type="match status" value="3"/>
</dbReference>
<evidence type="ECO:0000256" key="12">
    <source>
        <dbReference type="ARBA" id="ARBA00023242"/>
    </source>
</evidence>
<evidence type="ECO:0000256" key="9">
    <source>
        <dbReference type="ARBA" id="ARBA00022853"/>
    </source>
</evidence>
<feature type="region of interest" description="Disordered" evidence="14">
    <location>
        <begin position="197"/>
        <end position="271"/>
    </location>
</feature>
<dbReference type="SUPFAM" id="SSF82199">
    <property type="entry name" value="SET domain"/>
    <property type="match status" value="1"/>
</dbReference>
<dbReference type="InterPro" id="IPR002999">
    <property type="entry name" value="Tudor"/>
</dbReference>
<gene>
    <name evidence="15" type="ORF">PACLA_8A010692</name>
</gene>
<keyword evidence="11" id="KW-0804">Transcription</keyword>
<dbReference type="SMART" id="SM00391">
    <property type="entry name" value="MBD"/>
    <property type="match status" value="1"/>
</dbReference>
<dbReference type="GO" id="GO:0070828">
    <property type="term" value="P:heterochromatin organization"/>
    <property type="evidence" value="ECO:0007669"/>
    <property type="project" value="TreeGrafter"/>
</dbReference>
<dbReference type="PROSITE" id="PS50982">
    <property type="entry name" value="MBD"/>
    <property type="match status" value="1"/>
</dbReference>
<evidence type="ECO:0000256" key="11">
    <source>
        <dbReference type="ARBA" id="ARBA00023163"/>
    </source>
</evidence>
<evidence type="ECO:0000256" key="6">
    <source>
        <dbReference type="ARBA" id="ARBA00022723"/>
    </source>
</evidence>
<dbReference type="CDD" id="cd00122">
    <property type="entry name" value="MBD"/>
    <property type="match status" value="1"/>
</dbReference>
<keyword evidence="7" id="KW-0677">Repeat</keyword>
<feature type="compositionally biased region" description="Basic and acidic residues" evidence="14">
    <location>
        <begin position="561"/>
        <end position="574"/>
    </location>
</feature>
<keyword evidence="3" id="KW-0489">Methyltransferase</keyword>
<sequence>MGSSSVGVNLIQLQDIIDVEFEKAKTSGKCNRLTSTFVDRVEAVSVKQLELKNLLQSLEVQIKKAEETRLKNNRESSDVSGLSLDEIVQRFSATEKPVNQKASSEVKVRINDVPNQIGSGKETPIVIDDEDETKQTVEQKTDLAIPEEGPITPIDVTEKTEERSPQQEVIEINAKRRSLILEQSPTVAQSNDDVAISEAPSNVPQDTSWLGSTSTSEEVPPTRSSPTRPTSADSDASTETASSPVTDLSQSSLAEDFQTSQTENAPKEDNFLQEVSSNDNLLKEMESEALIPSVRPHSPSDFKIGTRVLGKRSSDIWFPGEIIKTMSDKIGQVKYSIKYDKGPKGVLSLNHICPEEPAALCDLSVGSRVVALYGNLNIWYAGIIAENACPGNKNRLLVFFDDGFAQYLPIKKLHKVHHKGQNVWEDVIEDSRDFIQEYLEDYPSRPMLHVRVGQWIRTEWKGQWLRARVMSVDGSLVKMLFQVDNRSEWVYRGSTRLDPLYTALVMGERTRSTKARSRKLTRNTSSKDNAPYIEYNITKPCYGVSPYSKTDPKGIQQSQLEEQRQLTQKQHEGLKFSIQDSRLPSPKHEEKPVPKPEEKPVKAEEVKPRPPSIEDRKPLSSTEMGSKEVVILDDKRVIESTYSCIQASTLRKKTGASLVNNVIFKAVGIKNNQPYQSIFHPPQSSSSSLPFSETLKSRAFVEEKKPKPTPDNQWKAPWLNIQRNKQRQGSSNNVIRPHTAVPTHRYHDAASILKHKLDAKSLHVQDARVTNEISSPKRETLYKSHSVAVPHTCSFACSRSSSKISIDPLRHNPLAVPILMDWKREIVKRRGKTNKRDVYYRTPCNRRIRNMSEVIRYLQLTGESSLNVDNFTFDWRVRSDNVVPPVAVVKDISNEQENRPLPAVNEVDGTRPPNIQYMYTRQFAPEVQRTNDPGFMVCCDCKDNCSDASKCACIQLTLQGCKAMDMKDVGKMTYHYRRLRDCVQTG</sequence>
<organism evidence="15 16">
    <name type="scientific">Paramuricea clavata</name>
    <name type="common">Red gorgonian</name>
    <name type="synonym">Violescent sea-whip</name>
    <dbReference type="NCBI Taxonomy" id="317549"/>
    <lineage>
        <taxon>Eukaryota</taxon>
        <taxon>Metazoa</taxon>
        <taxon>Cnidaria</taxon>
        <taxon>Anthozoa</taxon>
        <taxon>Octocorallia</taxon>
        <taxon>Malacalcyonacea</taxon>
        <taxon>Plexauridae</taxon>
        <taxon>Paramuricea</taxon>
    </lineage>
</organism>
<comment type="caution">
    <text evidence="15">The sequence shown here is derived from an EMBL/GenBank/DDBJ whole genome shotgun (WGS) entry which is preliminary data.</text>
</comment>
<feature type="compositionally biased region" description="Basic and acidic residues" evidence="14">
    <location>
        <begin position="586"/>
        <end position="618"/>
    </location>
</feature>
<evidence type="ECO:0000256" key="7">
    <source>
        <dbReference type="ARBA" id="ARBA00022737"/>
    </source>
</evidence>
<dbReference type="PANTHER" id="PTHR46024">
    <property type="entry name" value="HISTONE-LYSINE N-METHYLTRANSFERASE EGGLESS"/>
    <property type="match status" value="1"/>
</dbReference>
<protein>
    <submittedName>
        <fullName evidence="15">Histone-lysine N-methyltransferase SETDB1-like</fullName>
    </submittedName>
</protein>
<proteinExistence type="predicted"/>
<dbReference type="InterPro" id="IPR016177">
    <property type="entry name" value="DNA-bd_dom_sf"/>
</dbReference>
<dbReference type="GO" id="GO:0032259">
    <property type="term" value="P:methylation"/>
    <property type="evidence" value="ECO:0007669"/>
    <property type="project" value="UniProtKB-KW"/>
</dbReference>
<dbReference type="GO" id="GO:0003677">
    <property type="term" value="F:DNA binding"/>
    <property type="evidence" value="ECO:0007669"/>
    <property type="project" value="InterPro"/>
</dbReference>
<feature type="compositionally biased region" description="Polar residues" evidence="14">
    <location>
        <begin position="199"/>
        <end position="217"/>
    </location>
</feature>
<dbReference type="AlphaFoldDB" id="A0A6S7GZ92"/>
<keyword evidence="12" id="KW-0539">Nucleus</keyword>
<dbReference type="Gene3D" id="3.30.890.10">
    <property type="entry name" value="Methyl-cpg-binding Protein 2, Chain A"/>
    <property type="match status" value="1"/>
</dbReference>
<dbReference type="InterPro" id="IPR051516">
    <property type="entry name" value="SETDB_methyltransferase"/>
</dbReference>
<keyword evidence="9" id="KW-0156">Chromatin regulator</keyword>
<dbReference type="SMART" id="SM00468">
    <property type="entry name" value="PreSET"/>
    <property type="match status" value="1"/>
</dbReference>
<evidence type="ECO:0000256" key="2">
    <source>
        <dbReference type="ARBA" id="ARBA00022491"/>
    </source>
</evidence>
<evidence type="ECO:0000256" key="3">
    <source>
        <dbReference type="ARBA" id="ARBA00022603"/>
    </source>
</evidence>
<evidence type="ECO:0000313" key="16">
    <source>
        <dbReference type="Proteomes" id="UP001152795"/>
    </source>
</evidence>
<evidence type="ECO:0000256" key="14">
    <source>
        <dbReference type="SAM" id="MobiDB-lite"/>
    </source>
</evidence>
<keyword evidence="4" id="KW-0808">Transferase</keyword>
<dbReference type="InterPro" id="IPR007728">
    <property type="entry name" value="Pre-SET_dom"/>
</dbReference>
<evidence type="ECO:0000256" key="5">
    <source>
        <dbReference type="ARBA" id="ARBA00022691"/>
    </source>
</evidence>
<dbReference type="InterPro" id="IPR041291">
    <property type="entry name" value="TUDOR_5"/>
</dbReference>
<keyword evidence="8" id="KW-0862">Zinc</keyword>
<dbReference type="Pfam" id="PF01429">
    <property type="entry name" value="MBD"/>
    <property type="match status" value="1"/>
</dbReference>
<evidence type="ECO:0000256" key="1">
    <source>
        <dbReference type="ARBA" id="ARBA00004123"/>
    </source>
</evidence>
<dbReference type="GO" id="GO:0046974">
    <property type="term" value="F:histone H3K9 methyltransferase activity"/>
    <property type="evidence" value="ECO:0007669"/>
    <property type="project" value="TreeGrafter"/>
</dbReference>
<feature type="compositionally biased region" description="Basic and acidic residues" evidence="14">
    <location>
        <begin position="156"/>
        <end position="165"/>
    </location>
</feature>
<evidence type="ECO:0000256" key="13">
    <source>
        <dbReference type="SAM" id="Coils"/>
    </source>
</evidence>
<dbReference type="Pfam" id="PF05033">
    <property type="entry name" value="Pre-SET"/>
    <property type="match status" value="1"/>
</dbReference>
<keyword evidence="13" id="KW-0175">Coiled coil</keyword>
<reference evidence="15" key="1">
    <citation type="submission" date="2020-04" db="EMBL/GenBank/DDBJ databases">
        <authorList>
            <person name="Alioto T."/>
            <person name="Alioto T."/>
            <person name="Gomez Garrido J."/>
        </authorList>
    </citation>
    <scope>NUCLEOTIDE SEQUENCE</scope>
    <source>
        <strain evidence="15">A484AB</strain>
    </source>
</reference>
<keyword evidence="6" id="KW-0479">Metal-binding</keyword>
<dbReference type="GO" id="GO:0005634">
    <property type="term" value="C:nucleus"/>
    <property type="evidence" value="ECO:0007669"/>
    <property type="project" value="UniProtKB-SubCell"/>
</dbReference>